<sequence length="778" mass="81124">MRKRLFIFAAATCFALSAFATPAFAEEPSLPDEPTIGSEASVQSNGNSDGNSNENSDGNSNGNAKKDAPPSGSDDGLPNEESYSGEGQTGSSVADPVVAKIGDAEYTTLQAAIDAACTASSKTTITLQSDLTLNNEGLRFDGPEVSTPAEWKDITLDAATHSLTLKGKGIYAAYCKVTIQRCRELTVNAGMNPGNTDGETSKISAVLFCPGTLVLNECKTVNITNPEPETGGSGLCIYNGGDLYIKNNTHFTVSGFMNPGPAGKDGCSGIYIDSDPDQNDEYTTNKGRIDVSDHSTLIATNCYHNGITANPIDIFVSDHSTIDVNNNNKGRYGKGGLGCYYGKLTILDHSHVTAYKNTAWGFAIFVKDLEVDGTSEIDAVDNGSYWIYPNGGLTWAGNGISIAGNGVLHNGATMSASGNWGPGVSTHIDVNRGFMGGSLTVENGATLTSTKNYNYGLANGKTLNISTGAHVYLSENYSGGLDNYPAATTTVDEKADLVITNNYGVGINNGNNTTTDADGHPFTANAANVATLILKSGTITKNHANIEMPSPTIPQLPQLHAWADCGAGVCNRYGNVDISIDTKIYNNHADIAGDDLYNYKNDGAAVSNNFTITVVPGAKWSVLDVDGKIIDDWYHDDEGEENRWKETSARNNTDTVLPQGAALKAAHGINAPTPSPKPVEPTAAPTEAPTPTAVPTTVPTAAPTAAPTTAPADNTATAAPATPAPTARPTVTATPAPTAQASGVIPQTGDSSSPALFSILTLGSITALCVLQKRRKSK</sequence>
<accession>A0A943DB11</accession>
<evidence type="ECO:0000256" key="2">
    <source>
        <dbReference type="SAM" id="SignalP"/>
    </source>
</evidence>
<feature type="region of interest" description="Disordered" evidence="1">
    <location>
        <begin position="27"/>
        <end position="93"/>
    </location>
</feature>
<feature type="signal peptide" evidence="2">
    <location>
        <begin position="1"/>
        <end position="25"/>
    </location>
</feature>
<feature type="region of interest" description="Disordered" evidence="1">
    <location>
        <begin position="667"/>
        <end position="751"/>
    </location>
</feature>
<feature type="compositionally biased region" description="Low complexity" evidence="1">
    <location>
        <begin position="44"/>
        <end position="63"/>
    </location>
</feature>
<protein>
    <recommendedName>
        <fullName evidence="5">Right handed beta helix domain-containing protein</fullName>
    </recommendedName>
</protein>
<evidence type="ECO:0008006" key="5">
    <source>
        <dbReference type="Google" id="ProtNLM"/>
    </source>
</evidence>
<gene>
    <name evidence="3" type="ORF">KHY36_00310</name>
</gene>
<organism evidence="3 4">
    <name type="scientific">Subdoligranulum variabile</name>
    <dbReference type="NCBI Taxonomy" id="214851"/>
    <lineage>
        <taxon>Bacteria</taxon>
        <taxon>Bacillati</taxon>
        <taxon>Bacillota</taxon>
        <taxon>Clostridia</taxon>
        <taxon>Eubacteriales</taxon>
        <taxon>Oscillospiraceae</taxon>
        <taxon>Subdoligranulum</taxon>
    </lineage>
</organism>
<dbReference type="Proteomes" id="UP000759273">
    <property type="component" value="Unassembled WGS sequence"/>
</dbReference>
<dbReference type="EMBL" id="JAGZGG010000001">
    <property type="protein sequence ID" value="MBS5330957.1"/>
    <property type="molecule type" value="Genomic_DNA"/>
</dbReference>
<evidence type="ECO:0000313" key="3">
    <source>
        <dbReference type="EMBL" id="MBS5330957.1"/>
    </source>
</evidence>
<feature type="chain" id="PRO_5037713663" description="Right handed beta helix domain-containing protein" evidence="2">
    <location>
        <begin position="26"/>
        <end position="778"/>
    </location>
</feature>
<dbReference type="AlphaFoldDB" id="A0A943DB11"/>
<comment type="caution">
    <text evidence="3">The sequence shown here is derived from an EMBL/GenBank/DDBJ whole genome shotgun (WGS) entry which is preliminary data.</text>
</comment>
<proteinExistence type="predicted"/>
<name>A0A943DB11_9FIRM</name>
<keyword evidence="2" id="KW-0732">Signal</keyword>
<evidence type="ECO:0000313" key="4">
    <source>
        <dbReference type="Proteomes" id="UP000759273"/>
    </source>
</evidence>
<feature type="compositionally biased region" description="Polar residues" evidence="1">
    <location>
        <begin position="81"/>
        <end position="92"/>
    </location>
</feature>
<feature type="compositionally biased region" description="Low complexity" evidence="1">
    <location>
        <begin position="680"/>
        <end position="739"/>
    </location>
</feature>
<reference evidence="3" key="1">
    <citation type="submission" date="2021-02" db="EMBL/GenBank/DDBJ databases">
        <title>Infant gut strain persistence is associated with maternal origin, phylogeny, and functional potential including surface adhesion and iron acquisition.</title>
        <authorList>
            <person name="Lou Y.C."/>
        </authorList>
    </citation>
    <scope>NUCLEOTIDE SEQUENCE</scope>
    <source>
        <strain evidence="3">L3_101_000M1_dasL3_101_000M1_concoct_87</strain>
    </source>
</reference>
<evidence type="ECO:0000256" key="1">
    <source>
        <dbReference type="SAM" id="MobiDB-lite"/>
    </source>
</evidence>